<dbReference type="GO" id="GO:0016998">
    <property type="term" value="P:cell wall macromolecule catabolic process"/>
    <property type="evidence" value="ECO:0007669"/>
    <property type="project" value="InterPro"/>
</dbReference>
<dbReference type="InterPro" id="IPR023346">
    <property type="entry name" value="Lysozyme-like_dom_sf"/>
</dbReference>
<dbReference type="InterPro" id="IPR002196">
    <property type="entry name" value="Glyco_hydro_24"/>
</dbReference>
<keyword evidence="3 6" id="KW-0081">Bacteriolytic enzyme</keyword>
<feature type="transmembrane region" description="Helical" evidence="7">
    <location>
        <begin position="12"/>
        <end position="32"/>
    </location>
</feature>
<accession>A0A917E9U0</accession>
<protein>
    <recommendedName>
        <fullName evidence="6">Lysozyme</fullName>
        <ecNumber evidence="6">3.2.1.17</ecNumber>
    </recommendedName>
</protein>
<evidence type="ECO:0000313" key="8">
    <source>
        <dbReference type="EMBL" id="GGE18032.1"/>
    </source>
</evidence>
<dbReference type="PANTHER" id="PTHR38107">
    <property type="match status" value="1"/>
</dbReference>
<evidence type="ECO:0000256" key="1">
    <source>
        <dbReference type="ARBA" id="ARBA00000632"/>
    </source>
</evidence>
<dbReference type="GO" id="GO:0031640">
    <property type="term" value="P:killing of cells of another organism"/>
    <property type="evidence" value="ECO:0007669"/>
    <property type="project" value="UniProtKB-KW"/>
</dbReference>
<dbReference type="EMBL" id="BMIQ01000008">
    <property type="protein sequence ID" value="GGE18032.1"/>
    <property type="molecule type" value="Genomic_DNA"/>
</dbReference>
<gene>
    <name evidence="8" type="ORF">GCM10011390_41510</name>
</gene>
<comment type="similarity">
    <text evidence="6">Belongs to the glycosyl hydrolase 24 family.</text>
</comment>
<keyword evidence="7" id="KW-0812">Transmembrane</keyword>
<evidence type="ECO:0000256" key="5">
    <source>
        <dbReference type="ARBA" id="ARBA00023295"/>
    </source>
</evidence>
<dbReference type="GO" id="GO:0003796">
    <property type="term" value="F:lysozyme activity"/>
    <property type="evidence" value="ECO:0007669"/>
    <property type="project" value="UniProtKB-EC"/>
</dbReference>
<keyword evidence="5 6" id="KW-0326">Glycosidase</keyword>
<keyword evidence="4 6" id="KW-0378">Hydrolase</keyword>
<dbReference type="AlphaFoldDB" id="A0A917E9U0"/>
<dbReference type="EC" id="3.2.1.17" evidence="6"/>
<organism evidence="8 9">
    <name type="scientific">Aureimonas endophytica</name>
    <dbReference type="NCBI Taxonomy" id="2027858"/>
    <lineage>
        <taxon>Bacteria</taxon>
        <taxon>Pseudomonadati</taxon>
        <taxon>Pseudomonadota</taxon>
        <taxon>Alphaproteobacteria</taxon>
        <taxon>Hyphomicrobiales</taxon>
        <taxon>Aurantimonadaceae</taxon>
        <taxon>Aureimonas</taxon>
    </lineage>
</organism>
<reference evidence="8" key="1">
    <citation type="journal article" date="2014" name="Int. J. Syst. Evol. Microbiol.">
        <title>Complete genome sequence of Corynebacterium casei LMG S-19264T (=DSM 44701T), isolated from a smear-ripened cheese.</title>
        <authorList>
            <consortium name="US DOE Joint Genome Institute (JGI-PGF)"/>
            <person name="Walter F."/>
            <person name="Albersmeier A."/>
            <person name="Kalinowski J."/>
            <person name="Ruckert C."/>
        </authorList>
    </citation>
    <scope>NUCLEOTIDE SEQUENCE</scope>
    <source>
        <strain evidence="8">CGMCC 1.15367</strain>
    </source>
</reference>
<dbReference type="InterPro" id="IPR023347">
    <property type="entry name" value="Lysozyme_dom_sf"/>
</dbReference>
<keyword evidence="2 6" id="KW-0929">Antimicrobial</keyword>
<dbReference type="PANTHER" id="PTHR38107:SF3">
    <property type="entry name" value="LYSOZYME RRRD-RELATED"/>
    <property type="match status" value="1"/>
</dbReference>
<dbReference type="GO" id="GO:0009253">
    <property type="term" value="P:peptidoglycan catabolic process"/>
    <property type="evidence" value="ECO:0007669"/>
    <property type="project" value="InterPro"/>
</dbReference>
<dbReference type="CDD" id="cd16900">
    <property type="entry name" value="endolysin_R21-like"/>
    <property type="match status" value="1"/>
</dbReference>
<proteinExistence type="inferred from homology"/>
<dbReference type="Pfam" id="PF00959">
    <property type="entry name" value="Phage_lysozyme"/>
    <property type="match status" value="1"/>
</dbReference>
<keyword evidence="7" id="KW-1133">Transmembrane helix</keyword>
<evidence type="ECO:0000256" key="6">
    <source>
        <dbReference type="RuleBase" id="RU003788"/>
    </source>
</evidence>
<dbReference type="HAMAP" id="MF_04110">
    <property type="entry name" value="ENDOLYSIN_T4"/>
    <property type="match status" value="1"/>
</dbReference>
<sequence>MDRIRAAGSSRLTAGVAGAALMGLAVSVVGGYEGVRYKAYLPTPNDVPTICFGETRGVRMGDTATPAQCRDMLGQGLKDFAAAIEVCMVSPQTIPAKTYVASLSLAYNIGQTAFCRSTVLRNLNAGKWRDACDAFRAWNKQAGRVLQGLVNRREDERRLCLEGLQ</sequence>
<dbReference type="InterPro" id="IPR034690">
    <property type="entry name" value="Endolysin_T4_type"/>
</dbReference>
<dbReference type="Proteomes" id="UP000644699">
    <property type="component" value="Unassembled WGS sequence"/>
</dbReference>
<dbReference type="Gene3D" id="1.10.530.40">
    <property type="match status" value="1"/>
</dbReference>
<evidence type="ECO:0000256" key="2">
    <source>
        <dbReference type="ARBA" id="ARBA00022529"/>
    </source>
</evidence>
<evidence type="ECO:0000256" key="3">
    <source>
        <dbReference type="ARBA" id="ARBA00022638"/>
    </source>
</evidence>
<evidence type="ECO:0000256" key="4">
    <source>
        <dbReference type="ARBA" id="ARBA00022801"/>
    </source>
</evidence>
<evidence type="ECO:0000313" key="9">
    <source>
        <dbReference type="Proteomes" id="UP000644699"/>
    </source>
</evidence>
<name>A0A917E9U0_9HYPH</name>
<reference evidence="8" key="2">
    <citation type="submission" date="2020-09" db="EMBL/GenBank/DDBJ databases">
        <authorList>
            <person name="Sun Q."/>
            <person name="Zhou Y."/>
        </authorList>
    </citation>
    <scope>NUCLEOTIDE SEQUENCE</scope>
    <source>
        <strain evidence="8">CGMCC 1.15367</strain>
    </source>
</reference>
<dbReference type="GO" id="GO:0042742">
    <property type="term" value="P:defense response to bacterium"/>
    <property type="evidence" value="ECO:0007669"/>
    <property type="project" value="UniProtKB-KW"/>
</dbReference>
<evidence type="ECO:0000256" key="7">
    <source>
        <dbReference type="SAM" id="Phobius"/>
    </source>
</evidence>
<comment type="caution">
    <text evidence="8">The sequence shown here is derived from an EMBL/GenBank/DDBJ whole genome shotgun (WGS) entry which is preliminary data.</text>
</comment>
<dbReference type="InterPro" id="IPR051018">
    <property type="entry name" value="Bacteriophage_GH24"/>
</dbReference>
<comment type="catalytic activity">
    <reaction evidence="1 6">
        <text>Hydrolysis of (1-&gt;4)-beta-linkages between N-acetylmuramic acid and N-acetyl-D-glucosamine residues in a peptidoglycan and between N-acetyl-D-glucosamine residues in chitodextrins.</text>
        <dbReference type="EC" id="3.2.1.17"/>
    </reaction>
</comment>
<keyword evidence="7" id="KW-0472">Membrane</keyword>
<keyword evidence="9" id="KW-1185">Reference proteome</keyword>
<dbReference type="SUPFAM" id="SSF53955">
    <property type="entry name" value="Lysozyme-like"/>
    <property type="match status" value="1"/>
</dbReference>